<evidence type="ECO:0000313" key="2">
    <source>
        <dbReference type="EMBL" id="QJW98471.1"/>
    </source>
</evidence>
<protein>
    <submittedName>
        <fullName evidence="2">Uncharacterized protein</fullName>
    </submittedName>
</protein>
<organism evidence="2 3">
    <name type="scientific">Frigoriglobus tundricola</name>
    <dbReference type="NCBI Taxonomy" id="2774151"/>
    <lineage>
        <taxon>Bacteria</taxon>
        <taxon>Pseudomonadati</taxon>
        <taxon>Planctomycetota</taxon>
        <taxon>Planctomycetia</taxon>
        <taxon>Gemmatales</taxon>
        <taxon>Gemmataceae</taxon>
        <taxon>Frigoriglobus</taxon>
    </lineage>
</organism>
<reference evidence="3" key="1">
    <citation type="submission" date="2020-05" db="EMBL/GenBank/DDBJ databases">
        <title>Frigoriglobus tundricola gen. nov., sp. nov., a psychrotolerant cellulolytic planctomycete of the family Gemmataceae with two divergent copies of 16S rRNA gene.</title>
        <authorList>
            <person name="Kulichevskaya I.S."/>
            <person name="Ivanova A.A."/>
            <person name="Naumoff D.G."/>
            <person name="Beletsky A.V."/>
            <person name="Rijpstra W.I.C."/>
            <person name="Sinninghe Damste J.S."/>
            <person name="Mardanov A.V."/>
            <person name="Ravin N.V."/>
            <person name="Dedysh S.N."/>
        </authorList>
    </citation>
    <scope>NUCLEOTIDE SEQUENCE [LARGE SCALE GENOMIC DNA]</scope>
    <source>
        <strain evidence="3">PL17</strain>
    </source>
</reference>
<dbReference type="Proteomes" id="UP000503447">
    <property type="component" value="Chromosome"/>
</dbReference>
<keyword evidence="3" id="KW-1185">Reference proteome</keyword>
<proteinExistence type="predicted"/>
<sequence>MPTDKPQPPSGKDGESPLPAANARCRLSGSAEDFTVEEIRGLLANPVYAGIGPFPQLVPDEQWVRAAARAIREDGPEQFLVNLLFVLRQSLTDIGVEQ</sequence>
<gene>
    <name evidence="2" type="ORF">FTUN_6061</name>
</gene>
<evidence type="ECO:0000313" key="3">
    <source>
        <dbReference type="Proteomes" id="UP000503447"/>
    </source>
</evidence>
<dbReference type="EMBL" id="CP053452">
    <property type="protein sequence ID" value="QJW98471.1"/>
    <property type="molecule type" value="Genomic_DNA"/>
</dbReference>
<dbReference type="KEGG" id="ftj:FTUN_6061"/>
<evidence type="ECO:0000256" key="1">
    <source>
        <dbReference type="SAM" id="MobiDB-lite"/>
    </source>
</evidence>
<accession>A0A6M5YYZ9</accession>
<name>A0A6M5YYZ9_9BACT</name>
<feature type="region of interest" description="Disordered" evidence="1">
    <location>
        <begin position="1"/>
        <end position="21"/>
    </location>
</feature>
<dbReference type="AlphaFoldDB" id="A0A6M5YYZ9"/>